<protein>
    <recommendedName>
        <fullName evidence="6">Speedy protein A</fullName>
    </recommendedName>
</protein>
<dbReference type="PANTHER" id="PTHR31545:SF4">
    <property type="entry name" value="SPEEDY PROTEIN A"/>
    <property type="match status" value="1"/>
</dbReference>
<dbReference type="EMBL" id="VBQZ03000040">
    <property type="protein sequence ID" value="MXQ87693.1"/>
    <property type="molecule type" value="Genomic_DNA"/>
</dbReference>
<keyword evidence="5" id="KW-1185">Reference proteome</keyword>
<feature type="compositionally biased region" description="Polar residues" evidence="3">
    <location>
        <begin position="370"/>
        <end position="389"/>
    </location>
</feature>
<evidence type="ECO:0008006" key="6">
    <source>
        <dbReference type="Google" id="ProtNLM"/>
    </source>
</evidence>
<keyword evidence="2" id="KW-0131">Cell cycle</keyword>
<evidence type="ECO:0000256" key="2">
    <source>
        <dbReference type="ARBA" id="ARBA00023306"/>
    </source>
</evidence>
<dbReference type="InterPro" id="IPR052316">
    <property type="entry name" value="Speedy-Ringo_regulator"/>
</dbReference>
<feature type="region of interest" description="Disordered" evidence="3">
    <location>
        <begin position="370"/>
        <end position="400"/>
    </location>
</feature>
<accession>A0A6B0RK72</accession>
<organism evidence="4 5">
    <name type="scientific">Bos mutus</name>
    <name type="common">wild yak</name>
    <dbReference type="NCBI Taxonomy" id="72004"/>
    <lineage>
        <taxon>Eukaryota</taxon>
        <taxon>Metazoa</taxon>
        <taxon>Chordata</taxon>
        <taxon>Craniata</taxon>
        <taxon>Vertebrata</taxon>
        <taxon>Euteleostomi</taxon>
        <taxon>Mammalia</taxon>
        <taxon>Eutheria</taxon>
        <taxon>Laurasiatheria</taxon>
        <taxon>Artiodactyla</taxon>
        <taxon>Ruminantia</taxon>
        <taxon>Pecora</taxon>
        <taxon>Bovidae</taxon>
        <taxon>Bovinae</taxon>
        <taxon>Bos</taxon>
    </lineage>
</organism>
<comment type="similarity">
    <text evidence="1">Belongs to the Speedy/Ringo family.</text>
</comment>
<dbReference type="InterPro" id="IPR020984">
    <property type="entry name" value="Speedy"/>
</dbReference>
<dbReference type="GO" id="GO:0019901">
    <property type="term" value="F:protein kinase binding"/>
    <property type="evidence" value="ECO:0007669"/>
    <property type="project" value="InterPro"/>
</dbReference>
<evidence type="ECO:0000256" key="3">
    <source>
        <dbReference type="SAM" id="MobiDB-lite"/>
    </source>
</evidence>
<comment type="caution">
    <text evidence="4">The sequence shown here is derived from an EMBL/GenBank/DDBJ whole genome shotgun (WGS) entry which is preliminary data.</text>
</comment>
<gene>
    <name evidence="4" type="ORF">E5288_WYG018136</name>
</gene>
<dbReference type="GO" id="GO:0005654">
    <property type="term" value="C:nucleoplasm"/>
    <property type="evidence" value="ECO:0007669"/>
    <property type="project" value="TreeGrafter"/>
</dbReference>
<proteinExistence type="inferred from homology"/>
<dbReference type="PANTHER" id="PTHR31545">
    <property type="entry name" value="SEEDY PROTEIN A/C FAMILY MEMBER"/>
    <property type="match status" value="1"/>
</dbReference>
<reference evidence="4" key="1">
    <citation type="submission" date="2019-10" db="EMBL/GenBank/DDBJ databases">
        <title>The sequence and de novo assembly of the wild yak genome.</title>
        <authorList>
            <person name="Liu Y."/>
        </authorList>
    </citation>
    <scope>NUCLEOTIDE SEQUENCE [LARGE SCALE GENOMIC DNA]</scope>
    <source>
        <strain evidence="4">WY2019</strain>
    </source>
</reference>
<dbReference type="GO" id="GO:0008284">
    <property type="term" value="P:positive regulation of cell population proliferation"/>
    <property type="evidence" value="ECO:0007669"/>
    <property type="project" value="TreeGrafter"/>
</dbReference>
<dbReference type="Pfam" id="PF11357">
    <property type="entry name" value="Spy1"/>
    <property type="match status" value="1"/>
</dbReference>
<dbReference type="GO" id="GO:0000082">
    <property type="term" value="P:G1/S transition of mitotic cell cycle"/>
    <property type="evidence" value="ECO:0007669"/>
    <property type="project" value="TreeGrafter"/>
</dbReference>
<dbReference type="AlphaFoldDB" id="A0A6B0RK72"/>
<evidence type="ECO:0000256" key="1">
    <source>
        <dbReference type="ARBA" id="ARBA00010932"/>
    </source>
</evidence>
<sequence length="400" mass="46320">MAAAASRPLPQTSALEFPQVPESWETKMRHNQLCCETPPTVTVHVKSGSNRLHQPKKPITLKRPIFKDSWPASEKNAHNSNKSKRPKGPCLVIQRQEMTAFFKLFDDDLIQDFLWMDCCCKIADKYLLAMTFVYFKRAKFTYLHTSQPVSVHFALYLANTVEEDEEESKYEIFPWALGKNWRKLFPDFLKLRDQLWDRIDYRAIVSRRCCEEVMAIAPTHYIWQRERSVHHSGAVRNYNRDEVQLPRGPSATPVDCSLCVLFSTLIRIDTVRSCAVQRLLSSNTRLYTQKMSNEYNENQSQTVKKWLPLTMHRKEYNKRCEEPKMNFLTQYKLDYVCEKGNNAEAVKQAKATLTIRGIQWPEGAVISYNNSNQNSSGVSAKISSPTRKGTTLEADQEEET</sequence>
<evidence type="ECO:0000313" key="4">
    <source>
        <dbReference type="EMBL" id="MXQ87693.1"/>
    </source>
</evidence>
<name>A0A6B0RK72_9CETA</name>
<dbReference type="Proteomes" id="UP000322234">
    <property type="component" value="Unassembled WGS sequence"/>
</dbReference>
<evidence type="ECO:0000313" key="5">
    <source>
        <dbReference type="Proteomes" id="UP000322234"/>
    </source>
</evidence>